<feature type="transmembrane region" description="Helical" evidence="1">
    <location>
        <begin position="116"/>
        <end position="139"/>
    </location>
</feature>
<feature type="transmembrane region" description="Helical" evidence="1">
    <location>
        <begin position="7"/>
        <end position="26"/>
    </location>
</feature>
<feature type="transmembrane region" description="Helical" evidence="1">
    <location>
        <begin position="32"/>
        <end position="49"/>
    </location>
</feature>
<feature type="transmembrane region" description="Helical" evidence="1">
    <location>
        <begin position="87"/>
        <end position="104"/>
    </location>
</feature>
<keyword evidence="1" id="KW-1133">Transmembrane helix</keyword>
<dbReference type="InterPro" id="IPR014509">
    <property type="entry name" value="YjdF-like"/>
</dbReference>
<organism evidence="2 3">
    <name type="scientific">Paenibacillus piri</name>
    <dbReference type="NCBI Taxonomy" id="2547395"/>
    <lineage>
        <taxon>Bacteria</taxon>
        <taxon>Bacillati</taxon>
        <taxon>Bacillota</taxon>
        <taxon>Bacilli</taxon>
        <taxon>Bacillales</taxon>
        <taxon>Paenibacillaceae</taxon>
        <taxon>Paenibacillus</taxon>
    </lineage>
</organism>
<evidence type="ECO:0000313" key="3">
    <source>
        <dbReference type="Proteomes" id="UP000295636"/>
    </source>
</evidence>
<protein>
    <recommendedName>
        <fullName evidence="4">DUF2238 domain-containing protein</fullName>
    </recommendedName>
</protein>
<keyword evidence="3" id="KW-1185">Reference proteome</keyword>
<dbReference type="Pfam" id="PF09997">
    <property type="entry name" value="DUF2238"/>
    <property type="match status" value="1"/>
</dbReference>
<evidence type="ECO:0008006" key="4">
    <source>
        <dbReference type="Google" id="ProtNLM"/>
    </source>
</evidence>
<dbReference type="Proteomes" id="UP000295636">
    <property type="component" value="Unassembled WGS sequence"/>
</dbReference>
<comment type="caution">
    <text evidence="2">The sequence shown here is derived from an EMBL/GenBank/DDBJ whole genome shotgun (WGS) entry which is preliminary data.</text>
</comment>
<dbReference type="AlphaFoldDB" id="A0A4R5KI33"/>
<evidence type="ECO:0000256" key="1">
    <source>
        <dbReference type="SAM" id="Phobius"/>
    </source>
</evidence>
<keyword evidence="1" id="KW-0472">Membrane</keyword>
<proteinExistence type="predicted"/>
<dbReference type="RefSeq" id="WP_133231931.1">
    <property type="nucleotide sequence ID" value="NZ_SMRT01000011.1"/>
</dbReference>
<dbReference type="EMBL" id="SMRT01000011">
    <property type="protein sequence ID" value="TDF95103.1"/>
    <property type="molecule type" value="Genomic_DNA"/>
</dbReference>
<evidence type="ECO:0000313" key="2">
    <source>
        <dbReference type="EMBL" id="TDF95103.1"/>
    </source>
</evidence>
<name>A0A4R5KI33_9BACL</name>
<accession>A0A4R5KI33</accession>
<gene>
    <name evidence="2" type="ORF">E1757_21445</name>
</gene>
<keyword evidence="1" id="KW-0812">Transmembrane</keyword>
<reference evidence="2 3" key="1">
    <citation type="submission" date="2019-03" db="EMBL/GenBank/DDBJ databases">
        <title>This is whole genome sequence of Paenibacillus sp MS74 strain.</title>
        <authorList>
            <person name="Trinh H.N."/>
        </authorList>
    </citation>
    <scope>NUCLEOTIDE SEQUENCE [LARGE SCALE GENOMIC DNA]</scope>
    <source>
        <strain evidence="2 3">MS74</strain>
    </source>
</reference>
<feature type="transmembrane region" description="Helical" evidence="1">
    <location>
        <begin position="159"/>
        <end position="179"/>
    </location>
</feature>
<dbReference type="OrthoDB" id="4966203at2"/>
<feature type="transmembrane region" description="Helical" evidence="1">
    <location>
        <begin position="61"/>
        <end position="81"/>
    </location>
</feature>
<sequence length="187" mass="21129">MNHYFELALYALAAVCFVYFLIRGIYAKVFEAVLIVAVLALIRAVIKFTKVELFPALRFSILLFIFVAMFLANEFGFYTIFPQLDKIEHLCSGVILCFVGLLIFRQINKNKEAVKLHASTAVWFSLFFAVAMAGCWEIYEYTTDQLFGLHSQNDSLVDTMWDIICGTVGAGATGLYLSFKAKNQILT</sequence>